<evidence type="ECO:0000256" key="1">
    <source>
        <dbReference type="ARBA" id="ARBA00001938"/>
    </source>
</evidence>
<keyword evidence="10" id="KW-0496">Mitochondrion</keyword>
<dbReference type="Gene3D" id="1.10.10.570">
    <property type="entry name" value="Winged helix' DNA-binding domain. Chain C. Domain 1"/>
    <property type="match status" value="1"/>
</dbReference>
<evidence type="ECO:0000256" key="10">
    <source>
        <dbReference type="ARBA" id="ARBA00023128"/>
    </source>
</evidence>
<dbReference type="AlphaFoldDB" id="A0A9P6GU85"/>
<dbReference type="InterPro" id="IPR023213">
    <property type="entry name" value="CAT-like_dom_sf"/>
</dbReference>
<evidence type="ECO:0000256" key="12">
    <source>
        <dbReference type="RuleBase" id="RU003423"/>
    </source>
</evidence>
<name>A0A9P6GU85_9PLEO</name>
<evidence type="ECO:0000256" key="5">
    <source>
        <dbReference type="ARBA" id="ARBA00022448"/>
    </source>
</evidence>
<dbReference type="PROSITE" id="PS51826">
    <property type="entry name" value="PSBD"/>
    <property type="match status" value="1"/>
</dbReference>
<feature type="domain" description="Lipoyl-binding" evidence="14">
    <location>
        <begin position="51"/>
        <end position="127"/>
    </location>
</feature>
<dbReference type="GO" id="GO:0016236">
    <property type="term" value="P:macroautophagy"/>
    <property type="evidence" value="ECO:0007669"/>
    <property type="project" value="UniProtKB-ARBA"/>
</dbReference>
<dbReference type="InterPro" id="IPR014041">
    <property type="entry name" value="ESCRT-II_cplx_Vps25-sub_N"/>
</dbReference>
<dbReference type="SUPFAM" id="SSF51230">
    <property type="entry name" value="Single hybrid motif"/>
    <property type="match status" value="1"/>
</dbReference>
<evidence type="ECO:0000256" key="8">
    <source>
        <dbReference type="ARBA" id="ARBA00022927"/>
    </source>
</evidence>
<dbReference type="CDD" id="cd06849">
    <property type="entry name" value="lipoyl_domain"/>
    <property type="match status" value="1"/>
</dbReference>
<keyword evidence="5" id="KW-0813">Transport</keyword>
<dbReference type="Gene3D" id="4.10.320.10">
    <property type="entry name" value="E3-binding domain"/>
    <property type="match status" value="1"/>
</dbReference>
<keyword evidence="9" id="KW-0809">Transit peptide</keyword>
<comment type="similarity">
    <text evidence="4">Belongs to the VPS25 family.</text>
</comment>
<dbReference type="GO" id="GO:0015031">
    <property type="term" value="P:protein transport"/>
    <property type="evidence" value="ECO:0007669"/>
    <property type="project" value="UniProtKB-KW"/>
</dbReference>
<evidence type="ECO:0000256" key="7">
    <source>
        <dbReference type="ARBA" id="ARBA00022823"/>
    </source>
</evidence>
<dbReference type="InterPro" id="IPR036390">
    <property type="entry name" value="WH_DNA-bd_sf"/>
</dbReference>
<keyword evidence="11 12" id="KW-0012">Acyltransferase</keyword>
<dbReference type="InterPro" id="IPR000089">
    <property type="entry name" value="Biotin_lipoyl"/>
</dbReference>
<dbReference type="Pfam" id="PF00198">
    <property type="entry name" value="2-oxoacid_dh"/>
    <property type="match status" value="1"/>
</dbReference>
<dbReference type="Pfam" id="PF02817">
    <property type="entry name" value="E3_binding"/>
    <property type="match status" value="1"/>
</dbReference>
<dbReference type="SUPFAM" id="SSF52777">
    <property type="entry name" value="CoA-dependent acyltransferases"/>
    <property type="match status" value="1"/>
</dbReference>
<dbReference type="InterPro" id="IPR011053">
    <property type="entry name" value="Single_hybrid_motif"/>
</dbReference>
<comment type="caution">
    <text evidence="16">The sequence shown here is derived from an EMBL/GenBank/DDBJ whole genome shotgun (WGS) entry which is preliminary data.</text>
</comment>
<dbReference type="GO" id="GO:0071985">
    <property type="term" value="P:multivesicular body sorting pathway"/>
    <property type="evidence" value="ECO:0007669"/>
    <property type="project" value="InterPro"/>
</dbReference>
<evidence type="ECO:0000256" key="9">
    <source>
        <dbReference type="ARBA" id="ARBA00022946"/>
    </source>
</evidence>
<dbReference type="OrthoDB" id="15567at2759"/>
<dbReference type="InterPro" id="IPR050743">
    <property type="entry name" value="2-oxoacid_DH_E2_comp"/>
</dbReference>
<comment type="cofactor">
    <cofactor evidence="1 12">
        <name>(R)-lipoate</name>
        <dbReference type="ChEBI" id="CHEBI:83088"/>
    </cofactor>
</comment>
<dbReference type="Proteomes" id="UP000756921">
    <property type="component" value="Unassembled WGS sequence"/>
</dbReference>
<sequence length="748" mass="81399">MSREAARFFCRSALVGRTPIAPRTEACTLNVVQRRRWDQRRGFVATNSLKVIKPYILADIGEGITECQVIQWFVKPGARVEQFDPICEVQSDKASVEITSRFDGVIKKLYYEPDDMAKVGKPLVDIDIQSDISEADAAVLDGAVENKTEEAPNKSEPKTQEIEVGRNDTAAATGDVPTQSAPSLPAEPAQQELQPRKPPGKHASLATPAVRHMVKAANLKIEDIEGTGRDGRVLKDDVQRHTQAAKTGAGIPAPQPAPTQQLEDRIQPLTPIQSAMFKKMAISLSIPHFLYTDGVDFTSLNTIRKKYNVIREKSQRLTTFPFIIKALSLALQQYPLLNARLDTETKPGKPQLVYQGSHNIGIAVDSPTGLLVPVIRNVQSLSIEQIAAEITRLSELAREGKITTADLNDATITVSNIGSIGGGVVAPVIVSPQVAIVGIGRAKTVPAFGKDGELVKKEEGTFSWSADHRVVDGATAARCAEVVKGYLEDIESMLRSLVPSLVSSLPPPKPPVAAAPSCATPKTPRQRPTSLTTMATLTSRPEPSQTPPVTSAPSTTTQPSNHAFTFPPIYAFPPFFTLQPNPTTLSSQLLSWSTLIQSYCRAHHLFTLTLVDALSTPLFASPTTRRNLAIKDARTVVNWMASPEGGHRAEWITASGNGRAAKGEEAGRCWVYWKRPEEWAASLEEWVERTGQRGSVITLYEIGESDATKREEFHGMDGELLARSLQLCVKRGKAQVFGAEGSEGVKFF</sequence>
<protein>
    <recommendedName>
        <fullName evidence="12">Dihydrolipoamide acetyltransferase component of pyruvate dehydrogenase complex</fullName>
        <ecNumber evidence="12">2.3.1.-</ecNumber>
    </recommendedName>
</protein>
<dbReference type="GO" id="GO:0045333">
    <property type="term" value="P:cellular respiration"/>
    <property type="evidence" value="ECO:0007669"/>
    <property type="project" value="UniProtKB-ARBA"/>
</dbReference>
<dbReference type="FunFam" id="2.40.50.100:FF:000013">
    <property type="entry name" value="Dihydrolipoamide acetyltransferase component of pyruvate dehydrogenase complex"/>
    <property type="match status" value="1"/>
</dbReference>
<keyword evidence="17" id="KW-1185">Reference proteome</keyword>
<evidence type="ECO:0000256" key="13">
    <source>
        <dbReference type="SAM" id="MobiDB-lite"/>
    </source>
</evidence>
<keyword evidence="8" id="KW-0653">Protein transport</keyword>
<feature type="domain" description="Peripheral subunit-binding (PSBD)" evidence="15">
    <location>
        <begin position="205"/>
        <end position="242"/>
    </location>
</feature>
<evidence type="ECO:0000256" key="6">
    <source>
        <dbReference type="ARBA" id="ARBA00022679"/>
    </source>
</evidence>
<feature type="compositionally biased region" description="Basic and acidic residues" evidence="13">
    <location>
        <begin position="144"/>
        <end position="166"/>
    </location>
</feature>
<organism evidence="16 17">
    <name type="scientific">Paraphaeosphaeria minitans</name>
    <dbReference type="NCBI Taxonomy" id="565426"/>
    <lineage>
        <taxon>Eukaryota</taxon>
        <taxon>Fungi</taxon>
        <taxon>Dikarya</taxon>
        <taxon>Ascomycota</taxon>
        <taxon>Pezizomycotina</taxon>
        <taxon>Dothideomycetes</taxon>
        <taxon>Pleosporomycetidae</taxon>
        <taxon>Pleosporales</taxon>
        <taxon>Massarineae</taxon>
        <taxon>Didymosphaeriaceae</taxon>
        <taxon>Paraphaeosphaeria</taxon>
    </lineage>
</organism>
<feature type="region of interest" description="Disordered" evidence="13">
    <location>
        <begin position="505"/>
        <end position="560"/>
    </location>
</feature>
<feature type="compositionally biased region" description="Low complexity" evidence="13">
    <location>
        <begin position="547"/>
        <end position="560"/>
    </location>
</feature>
<dbReference type="FunFam" id="1.10.10.10:FF:000141">
    <property type="entry name" value="vacuolar protein-sorting-associated protein 25"/>
    <property type="match status" value="1"/>
</dbReference>
<evidence type="ECO:0000256" key="11">
    <source>
        <dbReference type="ARBA" id="ARBA00023315"/>
    </source>
</evidence>
<dbReference type="Pfam" id="PF05871">
    <property type="entry name" value="ESCRT-II"/>
    <property type="match status" value="1"/>
</dbReference>
<dbReference type="InterPro" id="IPR004167">
    <property type="entry name" value="PSBD"/>
</dbReference>
<dbReference type="Pfam" id="PF00364">
    <property type="entry name" value="Biotin_lipoyl"/>
    <property type="match status" value="1"/>
</dbReference>
<dbReference type="PANTHER" id="PTHR43178:SF5">
    <property type="entry name" value="LIPOAMIDE ACYLTRANSFERASE COMPONENT OF BRANCHED-CHAIN ALPHA-KETO ACID DEHYDROGENASE COMPLEX, MITOCHONDRIAL"/>
    <property type="match status" value="1"/>
</dbReference>
<dbReference type="InterPro" id="IPR036388">
    <property type="entry name" value="WH-like_DNA-bd_sf"/>
</dbReference>
<dbReference type="SUPFAM" id="SSF46785">
    <property type="entry name" value="Winged helix' DNA-binding domain"/>
    <property type="match status" value="2"/>
</dbReference>
<evidence type="ECO:0000256" key="3">
    <source>
        <dbReference type="ARBA" id="ARBA00007317"/>
    </source>
</evidence>
<evidence type="ECO:0000313" key="17">
    <source>
        <dbReference type="Proteomes" id="UP000756921"/>
    </source>
</evidence>
<dbReference type="EMBL" id="WJXW01000001">
    <property type="protein sequence ID" value="KAF9740630.1"/>
    <property type="molecule type" value="Genomic_DNA"/>
</dbReference>
<dbReference type="EC" id="2.3.1.-" evidence="12"/>
<evidence type="ECO:0000256" key="4">
    <source>
        <dbReference type="ARBA" id="ARBA00009674"/>
    </source>
</evidence>
<keyword evidence="7 12" id="KW-0450">Lipoyl</keyword>
<dbReference type="InterPro" id="IPR003016">
    <property type="entry name" value="2-oxoA_DH_lipoyl-BS"/>
</dbReference>
<feature type="region of interest" description="Disordered" evidence="13">
    <location>
        <begin position="241"/>
        <end position="260"/>
    </location>
</feature>
<evidence type="ECO:0000259" key="15">
    <source>
        <dbReference type="PROSITE" id="PS51826"/>
    </source>
</evidence>
<dbReference type="GO" id="GO:0031405">
    <property type="term" value="F:lipoic acid binding"/>
    <property type="evidence" value="ECO:0007669"/>
    <property type="project" value="TreeGrafter"/>
</dbReference>
<evidence type="ECO:0000259" key="14">
    <source>
        <dbReference type="PROSITE" id="PS50968"/>
    </source>
</evidence>
<dbReference type="SUPFAM" id="SSF47005">
    <property type="entry name" value="Peripheral subunit-binding domain of 2-oxo acid dehydrogenase complex"/>
    <property type="match status" value="1"/>
</dbReference>
<keyword evidence="6 12" id="KW-0808">Transferase</keyword>
<dbReference type="Gene3D" id="1.10.10.10">
    <property type="entry name" value="Winged helix-like DNA-binding domain superfamily/Winged helix DNA-binding domain"/>
    <property type="match status" value="1"/>
</dbReference>
<feature type="region of interest" description="Disordered" evidence="13">
    <location>
        <begin position="144"/>
        <end position="204"/>
    </location>
</feature>
<accession>A0A9P6GU85</accession>
<gene>
    <name evidence="16" type="ORF">PMIN01_00169</name>
</gene>
<reference evidence="16" key="1">
    <citation type="journal article" date="2020" name="Mol. Plant Microbe Interact.">
        <title>Genome Sequence of the Biocontrol Agent Coniothyrium minitans strain Conio (IMI 134523).</title>
        <authorList>
            <person name="Patel D."/>
            <person name="Shittu T.A."/>
            <person name="Baroncelli R."/>
            <person name="Muthumeenakshi S."/>
            <person name="Osborne T.H."/>
            <person name="Janganan T.K."/>
            <person name="Sreenivasaprasad S."/>
        </authorList>
    </citation>
    <scope>NUCLEOTIDE SEQUENCE</scope>
    <source>
        <strain evidence="16">Conio</strain>
    </source>
</reference>
<dbReference type="GO" id="GO:0016407">
    <property type="term" value="F:acetyltransferase activity"/>
    <property type="evidence" value="ECO:0007669"/>
    <property type="project" value="TreeGrafter"/>
</dbReference>
<dbReference type="Gene3D" id="3.30.559.10">
    <property type="entry name" value="Chloramphenicol acetyltransferase-like domain"/>
    <property type="match status" value="1"/>
</dbReference>
<dbReference type="PROSITE" id="PS00189">
    <property type="entry name" value="LIPOYL"/>
    <property type="match status" value="1"/>
</dbReference>
<feature type="compositionally biased region" description="Polar residues" evidence="13">
    <location>
        <begin position="526"/>
        <end position="542"/>
    </location>
</feature>
<evidence type="ECO:0000313" key="16">
    <source>
        <dbReference type="EMBL" id="KAF9740630.1"/>
    </source>
</evidence>
<dbReference type="PROSITE" id="PS50968">
    <property type="entry name" value="BIOTINYL_LIPOYL"/>
    <property type="match status" value="1"/>
</dbReference>
<comment type="similarity">
    <text evidence="3 12">Belongs to the 2-oxoacid dehydrogenase family.</text>
</comment>
<dbReference type="InterPro" id="IPR036625">
    <property type="entry name" value="E3-bd_dom_sf"/>
</dbReference>
<evidence type="ECO:0000256" key="2">
    <source>
        <dbReference type="ARBA" id="ARBA00004305"/>
    </source>
</evidence>
<dbReference type="InterPro" id="IPR001078">
    <property type="entry name" value="2-oxoacid_DH_actylTfrase"/>
</dbReference>
<proteinExistence type="inferred from homology"/>
<comment type="subcellular location">
    <subcellularLocation>
        <location evidence="2">Mitochondrion matrix</location>
    </subcellularLocation>
</comment>
<dbReference type="FunFam" id="3.30.559.10:FF:000007">
    <property type="entry name" value="Dihydrolipoamide acetyltransferase component of pyruvate dehydrogenase complex"/>
    <property type="match status" value="1"/>
</dbReference>
<dbReference type="GO" id="GO:0000814">
    <property type="term" value="C:ESCRT II complex"/>
    <property type="evidence" value="ECO:0007669"/>
    <property type="project" value="InterPro"/>
</dbReference>
<dbReference type="PANTHER" id="PTHR43178">
    <property type="entry name" value="DIHYDROLIPOAMIDE ACETYLTRANSFERASE COMPONENT OF PYRUVATE DEHYDROGENASE COMPLEX"/>
    <property type="match status" value="1"/>
</dbReference>
<dbReference type="GO" id="GO:0005759">
    <property type="term" value="C:mitochondrial matrix"/>
    <property type="evidence" value="ECO:0007669"/>
    <property type="project" value="UniProtKB-SubCell"/>
</dbReference>
<dbReference type="InterPro" id="IPR008570">
    <property type="entry name" value="ESCRT-II_cplx_Vps25-sub"/>
</dbReference>
<dbReference type="Gene3D" id="2.40.50.100">
    <property type="match status" value="1"/>
</dbReference>